<organism evidence="1 2">
    <name type="scientific">Popillia japonica</name>
    <name type="common">Japanese beetle</name>
    <dbReference type="NCBI Taxonomy" id="7064"/>
    <lineage>
        <taxon>Eukaryota</taxon>
        <taxon>Metazoa</taxon>
        <taxon>Ecdysozoa</taxon>
        <taxon>Arthropoda</taxon>
        <taxon>Hexapoda</taxon>
        <taxon>Insecta</taxon>
        <taxon>Pterygota</taxon>
        <taxon>Neoptera</taxon>
        <taxon>Endopterygota</taxon>
        <taxon>Coleoptera</taxon>
        <taxon>Polyphaga</taxon>
        <taxon>Scarabaeiformia</taxon>
        <taxon>Scarabaeidae</taxon>
        <taxon>Rutelinae</taxon>
        <taxon>Popillia</taxon>
    </lineage>
</organism>
<sequence length="353" mass="40981">MNKVGEVDIFLNSYDEKVRVVALTEHWLTADGMSGMCLDGYVLASSFCRAERQHGGCCIFVADDVAFVEMTNLRQKSIEMVVECSSVYIPKYSMLIIGSLCAEVTNYNAHFLRQGRKHIYRKENNYFRIIMPISSAKVENTYTERRIITSDNLTEMEEYLNTIDWSSIINDCDADTCYNNLTSILSLEVIMNKFNADTCYNNLLEVIMNKFNDICPKKVARNRNDIKKTNNWITDEIKNKTTIKRQMYEDMKNGIIEANSYKTFCNALRIEIAAEKRKANSQYINNSQNRVKATWQLVRRITGYTKNKKSDITKIKIGDKINDDKHETLRYINTYLIDACKDMEKNLPDYCHI</sequence>
<name>A0AAW1MD43_POPJA</name>
<evidence type="ECO:0000313" key="1">
    <source>
        <dbReference type="EMBL" id="KAK9745481.1"/>
    </source>
</evidence>
<keyword evidence="2" id="KW-1185">Reference proteome</keyword>
<accession>A0AAW1MD43</accession>
<gene>
    <name evidence="1" type="ORF">QE152_g6861</name>
</gene>
<comment type="caution">
    <text evidence="1">The sequence shown here is derived from an EMBL/GenBank/DDBJ whole genome shotgun (WGS) entry which is preliminary data.</text>
</comment>
<dbReference type="EMBL" id="JASPKY010000048">
    <property type="protein sequence ID" value="KAK9745481.1"/>
    <property type="molecule type" value="Genomic_DNA"/>
</dbReference>
<proteinExistence type="predicted"/>
<reference evidence="1 2" key="1">
    <citation type="journal article" date="2024" name="BMC Genomics">
        <title>De novo assembly and annotation of Popillia japonica's genome with initial clues to its potential as an invasive pest.</title>
        <authorList>
            <person name="Cucini C."/>
            <person name="Boschi S."/>
            <person name="Funari R."/>
            <person name="Cardaioli E."/>
            <person name="Iannotti N."/>
            <person name="Marturano G."/>
            <person name="Paoli F."/>
            <person name="Bruttini M."/>
            <person name="Carapelli A."/>
            <person name="Frati F."/>
            <person name="Nardi F."/>
        </authorList>
    </citation>
    <scope>NUCLEOTIDE SEQUENCE [LARGE SCALE GENOMIC DNA]</scope>
    <source>
        <strain evidence="1">DMR45628</strain>
    </source>
</reference>
<dbReference type="Proteomes" id="UP001458880">
    <property type="component" value="Unassembled WGS sequence"/>
</dbReference>
<dbReference type="AlphaFoldDB" id="A0AAW1MD43"/>
<evidence type="ECO:0000313" key="2">
    <source>
        <dbReference type="Proteomes" id="UP001458880"/>
    </source>
</evidence>
<protein>
    <submittedName>
        <fullName evidence="1">Uncharacterized protein</fullName>
    </submittedName>
</protein>